<dbReference type="Gene3D" id="1.10.10.60">
    <property type="entry name" value="Homeodomain-like"/>
    <property type="match status" value="1"/>
</dbReference>
<feature type="compositionally biased region" description="Low complexity" evidence="18">
    <location>
        <begin position="777"/>
        <end position="810"/>
    </location>
</feature>
<dbReference type="Pfam" id="PF15784">
    <property type="entry name" value="GPS2_interact"/>
    <property type="match status" value="1"/>
</dbReference>
<keyword evidence="5" id="KW-0597">Phosphoprotein</keyword>
<sequence>MSGSTQPVAQTWRATEPRYPPHGISYPMQIARPHTDVGLLEYQHHPRDYTSHLSPGSIIQPQRRRPSLLSEFQPGNERSQELHLRPESHSYLPELGKADLEFMESKRPRLELMPDPLLRPSPLLAAGQPCASEDLTKDRSLAGKLEPVSPPSPPHADAELELVPPRLSKEELIQNMDRVDREITMVEQQISKLKKKQQQLEEEAAKPPEPEKPVSPPPIESKHRSLVQIIYDENRKKAEAAHRILEGLGPQVELPLYNQPSDTRQYHENIKINQAMRKKLILYFKRRNHARKQWEQKFCQRYDQLMEAWEKKVERIENNPRRRAKESKVREYYEKQFPEIRKQRELQERMQSRVGQRGSGLSMSAARSEHEVSEIIDGLSEQENLEKQMRQLAVIPPMLYDADQQRIKFINMNGLMDDPMKVYKDRQVTNMWSEQEKETFREKFMQHPKNFGLIASFLERKTVAECVLYYYLTKKNENYKSLVRRSYRRRGKSQQQQPPPPPRSSQEEKEEKEKEAEKEEEKPDVENGKEELIKEKTDDTSGEDNDEREAVASKGRKTANSQGRRKGRITRSMANEANNDEAVTPQQSAELASLEMNESSRWTEEEMETAKKGLLEHGRNWSAIARMVGSKTVSQCKNFYFNYKKRQNLDDILQQHKLKMEKERNARRKKKKTPATANEEAAFPPVVEDEEMEASGASGNEEEMAEEVEALPVPVNEAPRGECSGAAAINNGSDTESVPSPRAAEAAKEPGPSGPKPLPAVGPDGPAAPPPTPPLDDTPAPAESTPAPEASSHPASPMAPSSPAAAPAVVPKEEEVAASVPPAQDREEQKSPAEGLVGASVKMEEPGVVPEEPVKSECVQEAAEGTLDEGAEDDAEVTPEGPLKAEKEGAASKAPAAKGSGAPQDSDSSATCSADEVDEPEGGDKSRLLSPRPSLLTPAGDPRASASPQKPLDLKQLKQRAAAIPPIVTKAHEPSREDTAPPPLAPVPPAPVQHLQPESDTAQQPSSSPRGRSRSPVLPAEKEAEKPTFFPPFAAEGQKLPTEPTCWTSGLPFPMPPREVIKASPHAPDAASAFSYAPPGHPLPLGLHDGARPGPPRPPTISNPPPLISSAKHPGVLERQMGAVSQGVSVQLHVPYSEHAKAPVGPVTMGLPLAMDPKKLAPFSGVKQEQLSPRAQAGPPDSLGVPTAQETSVLRGTALGSVPGGSITRGIPSTRAPSENPGSYRGSITHGTPADVLYKGTITRIVGEDSPSRLDRAREDGLPKGHVIYEGKKGHVLSYEGATSVSQCSKEDGRNSSGPTHEPTAPKRTYDMMEGRVGRAVTSAGIEGLMGRAIPPEHHSPHHLKEQHHLRGSITQGTPRSCLEAQEDCLRREAKLLRREGSPPPPPPPRDLAEAYKGRSLDTLGPLKLKPAHEGLVATVKEAGRSIHEIPREELRRTPELPLVPRPLKEGSITQGTPLKYDTGASSASSKKHDVRSIIGSPGRTFPSVLPLDVVADARVLERACYEESLKGRPGATGGSGGSITRGAPVVVPELGKPRQSPLTYEDHAAPFASHLPRGSPVTTREPTPRLQEASLLSSKTSQDRKLTSTPREVAKSPHSAVPEHHPHPISPYEHLLRGVSGVDLYRSHIPLAFDPASISRGIPLDAAAAYYLPRHLAPNPTYPHLYPPYLIRGYPDTAALENRQTIINDYITSQQMHHNAATAMAQRADMLRGLSPRESSLALNYATGPRGIIDLSQVPHLPVLVPPTPSAPAAAMDRLAYLPTAPQPFGSRHSSSPLSPGGPAHLTKPTAMSSSERERDRERDRDRERERDKSILTSTTTVEHAPIWRPGTEQSNGSSSSGTGSSSSRPTTHTHAHQHSPISPRTQDALQQRPSVLHNAGVKGIITSVEPSTPTVLRSTATSSPVRLAATFPPTTHCPLGSTLDGVYPTLMEPVLLPKESARVARTERPRTDTSHAFLTKPPAREPTSSPSKSSEPRPLVLPSSSHAAIAHTPAKSLAPHHASPDPPAPPTSASDPHRGKTQSKPFSIQELELRSLGYHSYSPEGVEPVSPVSSPSLTHDKALPKHLEELDKGHLEGELRHKQPGPGKLGGEATHLPHLRPLPESQPASSPLLQTAPGVKGHQRVVTLAQHISEVITQDYTRHHPQQLSTPLPAPLYSFPGASCPVLDLRRPPNDLYLPPPEHGTPARGSPHSEGGKRSPEPSKTLVLSGEDGIEPVSPPESVTEPGHPRSTMYPLLYRDGDQTEPRMGSKSPGNASQPPAFFSKLTESNSAMVKSKKQEINKKLNTHNRNEPEYNIGQPGTEIFNMPAITGAGLMTCRSQAVPEHTSTNMGLEAIIRKALMGKYDQWEEPPPLGANAFNPLNASASLPTAAMPITAADGRSDPALTSPGGGGKAKVSGRPSSRKAKSPAPGLASGDRPPSVSSVHSEGDCNRRTPLTNRVWEDRPSSAGSTPFPYNPLIMRLQAGVMGSPPPPGLPAGSGPLAGAHHAWEEEPKPLLCSQYETLSDSE</sequence>
<feature type="compositionally biased region" description="Low complexity" evidence="18">
    <location>
        <begin position="891"/>
        <end position="903"/>
    </location>
</feature>
<dbReference type="InterPro" id="IPR017930">
    <property type="entry name" value="Myb_dom"/>
</dbReference>
<feature type="domain" description="Myb-like" evidence="19">
    <location>
        <begin position="600"/>
        <end position="644"/>
    </location>
</feature>
<feature type="compositionally biased region" description="Polar residues" evidence="18">
    <location>
        <begin position="1861"/>
        <end position="1870"/>
    </location>
</feature>
<evidence type="ECO:0000256" key="4">
    <source>
        <dbReference type="ARBA" id="ARBA00022491"/>
    </source>
</evidence>
<evidence type="ECO:0000256" key="2">
    <source>
        <dbReference type="ARBA" id="ARBA00010097"/>
    </source>
</evidence>
<dbReference type="FunFam" id="1.20.58.1880:FF:000002">
    <property type="entry name" value="nuclear receptor corepressor 2 isoform X1"/>
    <property type="match status" value="1"/>
</dbReference>
<dbReference type="GO" id="GO:0016604">
    <property type="term" value="C:nuclear body"/>
    <property type="evidence" value="ECO:0007669"/>
    <property type="project" value="UniProtKB-ARBA"/>
</dbReference>
<dbReference type="InterPro" id="IPR009057">
    <property type="entry name" value="Homeodomain-like_sf"/>
</dbReference>
<evidence type="ECO:0000256" key="1">
    <source>
        <dbReference type="ARBA" id="ARBA00004123"/>
    </source>
</evidence>
<comment type="similarity">
    <text evidence="2">Belongs to the N-CoR nuclear receptor corepressors family.</text>
</comment>
<evidence type="ECO:0000259" key="20">
    <source>
        <dbReference type="PROSITE" id="PS51293"/>
    </source>
</evidence>
<evidence type="ECO:0000256" key="7">
    <source>
        <dbReference type="ARBA" id="ARBA00022990"/>
    </source>
</evidence>
<feature type="region of interest" description="Disordered" evidence="18">
    <location>
        <begin position="1766"/>
        <end position="1870"/>
    </location>
</feature>
<feature type="region of interest" description="Disordered" evidence="18">
    <location>
        <begin position="1282"/>
        <end position="1308"/>
    </location>
</feature>
<feature type="region of interest" description="Disordered" evidence="18">
    <location>
        <begin position="2172"/>
        <end position="2264"/>
    </location>
</feature>
<feature type="compositionally biased region" description="Pro residues" evidence="18">
    <location>
        <begin position="1093"/>
        <end position="1107"/>
    </location>
</feature>
<feature type="compositionally biased region" description="Low complexity" evidence="18">
    <location>
        <begin position="1836"/>
        <end position="1849"/>
    </location>
</feature>
<evidence type="ECO:0000256" key="17">
    <source>
        <dbReference type="ARBA" id="ARBA00079100"/>
    </source>
</evidence>
<feature type="compositionally biased region" description="Basic and acidic residues" evidence="18">
    <location>
        <begin position="203"/>
        <end position="212"/>
    </location>
</feature>
<dbReference type="GO" id="GO:0003714">
    <property type="term" value="F:transcription corepressor activity"/>
    <property type="evidence" value="ECO:0007669"/>
    <property type="project" value="UniProtKB-ARBA"/>
</dbReference>
<feature type="compositionally biased region" description="Low complexity" evidence="18">
    <location>
        <begin position="1967"/>
        <end position="1980"/>
    </location>
</feature>
<dbReference type="Gene3D" id="1.20.58.1880">
    <property type="match status" value="1"/>
</dbReference>
<feature type="region of interest" description="Disordered" evidence="18">
    <location>
        <begin position="1940"/>
        <end position="2025"/>
    </location>
</feature>
<dbReference type="GeneID" id="101591276"/>
<evidence type="ECO:0000256" key="16">
    <source>
        <dbReference type="ARBA" id="ARBA00077861"/>
    </source>
</evidence>
<dbReference type="PROSITE" id="PS51294">
    <property type="entry name" value="HTH_MYB"/>
    <property type="match status" value="1"/>
</dbReference>
<evidence type="ECO:0000256" key="8">
    <source>
        <dbReference type="ARBA" id="ARBA00023015"/>
    </source>
</evidence>
<dbReference type="FunFam" id="1.20.5.430:FF:000001">
    <property type="entry name" value="Nuclear receptor corepressor 2 isoform 1"/>
    <property type="match status" value="1"/>
</dbReference>
<evidence type="ECO:0000256" key="5">
    <source>
        <dbReference type="ARBA" id="ARBA00022553"/>
    </source>
</evidence>
<dbReference type="GO" id="GO:0000785">
    <property type="term" value="C:chromatin"/>
    <property type="evidence" value="ECO:0007669"/>
    <property type="project" value="TreeGrafter"/>
</dbReference>
<keyword evidence="12" id="KW-0539">Nucleus</keyword>
<dbReference type="OrthoDB" id="10258692at2759"/>
<dbReference type="GO" id="GO:0001701">
    <property type="term" value="P:in utero embryonic development"/>
    <property type="evidence" value="ECO:0007669"/>
    <property type="project" value="UniProtKB-ARBA"/>
</dbReference>
<dbReference type="Gene3D" id="1.20.5.430">
    <property type="match status" value="1"/>
</dbReference>
<dbReference type="InterPro" id="IPR051571">
    <property type="entry name" value="N-CoR_corepressor"/>
</dbReference>
<feature type="region of interest" description="Disordered" evidence="18">
    <location>
        <begin position="2379"/>
        <end position="2491"/>
    </location>
</feature>
<feature type="compositionally biased region" description="Pro residues" evidence="18">
    <location>
        <begin position="980"/>
        <end position="991"/>
    </location>
</feature>
<feature type="region of interest" description="Disordered" evidence="18">
    <location>
        <begin position="1197"/>
        <end position="1232"/>
    </location>
</feature>
<dbReference type="GO" id="GO:0050821">
    <property type="term" value="P:protein stabilization"/>
    <property type="evidence" value="ECO:0007669"/>
    <property type="project" value="UniProtKB-ARBA"/>
</dbReference>
<feature type="compositionally biased region" description="Basic and acidic residues" evidence="18">
    <location>
        <begin position="1941"/>
        <end position="1955"/>
    </location>
</feature>
<keyword evidence="10" id="KW-0238">DNA-binding</keyword>
<feature type="region of interest" description="Disordered" evidence="18">
    <location>
        <begin position="2078"/>
        <end position="2120"/>
    </location>
</feature>
<feature type="compositionally biased region" description="Polar residues" evidence="18">
    <location>
        <begin position="1"/>
        <end position="13"/>
    </location>
</feature>
<feature type="compositionally biased region" description="Acidic residues" evidence="18">
    <location>
        <begin position="866"/>
        <end position="877"/>
    </location>
</feature>
<dbReference type="GO" id="GO:0061436">
    <property type="term" value="P:establishment of skin barrier"/>
    <property type="evidence" value="ECO:0007669"/>
    <property type="project" value="UniProtKB-ARBA"/>
</dbReference>
<dbReference type="GO" id="GO:0003677">
    <property type="term" value="F:DNA binding"/>
    <property type="evidence" value="ECO:0007669"/>
    <property type="project" value="UniProtKB-KW"/>
</dbReference>
<evidence type="ECO:0000256" key="11">
    <source>
        <dbReference type="ARBA" id="ARBA00023163"/>
    </source>
</evidence>
<dbReference type="GO" id="GO:0000122">
    <property type="term" value="P:negative regulation of transcription by RNA polymerase II"/>
    <property type="evidence" value="ECO:0007669"/>
    <property type="project" value="UniProtKB-ARBA"/>
</dbReference>
<feature type="region of interest" description="Disordered" evidence="18">
    <location>
        <begin position="143"/>
        <end position="164"/>
    </location>
</feature>
<feature type="domain" description="SANT" evidence="20">
    <location>
        <begin position="597"/>
        <end position="648"/>
    </location>
</feature>
<feature type="compositionally biased region" description="Basic and acidic residues" evidence="18">
    <location>
        <begin position="970"/>
        <end position="979"/>
    </location>
</feature>
<feature type="domain" description="SANT" evidence="20">
    <location>
        <begin position="427"/>
        <end position="478"/>
    </location>
</feature>
<feature type="region of interest" description="Disordered" evidence="18">
    <location>
        <begin position="1550"/>
        <end position="1608"/>
    </location>
</feature>
<dbReference type="SMART" id="SM00717">
    <property type="entry name" value="SANT"/>
    <property type="match status" value="2"/>
</dbReference>
<feature type="region of interest" description="Disordered" evidence="18">
    <location>
        <begin position="1"/>
        <end position="25"/>
    </location>
</feature>
<keyword evidence="8" id="KW-0805">Transcription regulation</keyword>
<keyword evidence="11" id="KW-0804">Transcription</keyword>
<dbReference type="PROSITE" id="PS51293">
    <property type="entry name" value="SANT"/>
    <property type="match status" value="2"/>
</dbReference>
<feature type="compositionally biased region" description="Low complexity" evidence="18">
    <location>
        <begin position="2479"/>
        <end position="2489"/>
    </location>
</feature>
<dbReference type="InterPro" id="IPR031557">
    <property type="entry name" value="N-CoR_GPS2_interact"/>
</dbReference>
<dbReference type="InterPro" id="IPR017884">
    <property type="entry name" value="SANT_dom"/>
</dbReference>
<feature type="compositionally biased region" description="Pro residues" evidence="18">
    <location>
        <begin position="752"/>
        <end position="776"/>
    </location>
</feature>
<feature type="domain" description="HTH myb-type" evidence="21">
    <location>
        <begin position="601"/>
        <end position="648"/>
    </location>
</feature>
<dbReference type="CDD" id="cd00167">
    <property type="entry name" value="SANT"/>
    <property type="match status" value="1"/>
</dbReference>
<feature type="compositionally biased region" description="Basic and acidic residues" evidence="18">
    <location>
        <begin position="1796"/>
        <end position="1815"/>
    </location>
</feature>
<proteinExistence type="inferred from homology"/>
<evidence type="ECO:0000256" key="12">
    <source>
        <dbReference type="ARBA" id="ARBA00023242"/>
    </source>
</evidence>
<evidence type="ECO:0000256" key="18">
    <source>
        <dbReference type="SAM" id="MobiDB-lite"/>
    </source>
</evidence>
<evidence type="ECO:0000259" key="19">
    <source>
        <dbReference type="PROSITE" id="PS50090"/>
    </source>
</evidence>
<evidence type="ECO:0000256" key="6">
    <source>
        <dbReference type="ARBA" id="ARBA00022737"/>
    </source>
</evidence>
<dbReference type="PROSITE" id="PS50090">
    <property type="entry name" value="MYB_LIKE"/>
    <property type="match status" value="1"/>
</dbReference>
<protein>
    <recommendedName>
        <fullName evidence="14">Nuclear receptor corepressor 2</fullName>
    </recommendedName>
    <alternativeName>
        <fullName evidence="16">Silencing mediator of retinoic acid and thyroid hormone receptor</fullName>
    </alternativeName>
    <alternativeName>
        <fullName evidence="17">T3 receptor-associating factor</fullName>
    </alternativeName>
    <alternativeName>
        <fullName evidence="15">Thyroid-, retinoic-acid-receptor-associated corepressor</fullName>
    </alternativeName>
</protein>
<dbReference type="CTD" id="9612"/>
<feature type="compositionally biased region" description="Acidic residues" evidence="18">
    <location>
        <begin position="700"/>
        <end position="709"/>
    </location>
</feature>
<feature type="region of interest" description="Disordered" evidence="18">
    <location>
        <begin position="1443"/>
        <end position="1474"/>
    </location>
</feature>
<feature type="compositionally biased region" description="Basic and acidic residues" evidence="18">
    <location>
        <begin position="505"/>
        <end position="539"/>
    </location>
</feature>
<feature type="region of interest" description="Disordered" evidence="18">
    <location>
        <begin position="192"/>
        <end position="221"/>
    </location>
</feature>
<dbReference type="RefSeq" id="XP_023576306.1">
    <property type="nucleotide sequence ID" value="XM_023720538.1"/>
</dbReference>
<feature type="compositionally biased region" description="Low complexity" evidence="18">
    <location>
        <begin position="1005"/>
        <end position="1016"/>
    </location>
</feature>
<feature type="compositionally biased region" description="Polar residues" evidence="18">
    <location>
        <begin position="584"/>
        <end position="600"/>
    </location>
</feature>
<reference evidence="23 24" key="1">
    <citation type="submission" date="2025-04" db="UniProtKB">
        <authorList>
            <consortium name="RefSeq"/>
        </authorList>
    </citation>
    <scope>IDENTIFICATION</scope>
</reference>
<keyword evidence="9" id="KW-0175">Coiled coil</keyword>
<feature type="region of interest" description="Disordered" evidence="18">
    <location>
        <begin position="487"/>
        <end position="610"/>
    </location>
</feature>
<keyword evidence="7" id="KW-0007">Acetylation</keyword>
<name>A0A6P6EVL1_OCTDE</name>
<evidence type="ECO:0000313" key="25">
    <source>
        <dbReference type="RefSeq" id="XP_023576308.1"/>
    </source>
</evidence>
<evidence type="ECO:0000313" key="24">
    <source>
        <dbReference type="RefSeq" id="XP_023576307.1"/>
    </source>
</evidence>
<evidence type="ECO:0000256" key="14">
    <source>
        <dbReference type="ARBA" id="ARBA00070044"/>
    </source>
</evidence>
<keyword evidence="23 24" id="KW-0675">Receptor</keyword>
<keyword evidence="6" id="KW-0677">Repeat</keyword>
<dbReference type="PANTHER" id="PTHR13992:SF21">
    <property type="entry name" value="NUCLEAR RECEPTOR COREPRESSOR 2"/>
    <property type="match status" value="1"/>
</dbReference>
<dbReference type="PANTHER" id="PTHR13992">
    <property type="entry name" value="NUCLEAR RECEPTOR CO-REPRESSOR RELATED NCOR"/>
    <property type="match status" value="1"/>
</dbReference>
<feature type="region of interest" description="Disordered" evidence="18">
    <location>
        <begin position="1070"/>
        <end position="1108"/>
    </location>
</feature>
<evidence type="ECO:0000256" key="13">
    <source>
        <dbReference type="ARBA" id="ARBA00059816"/>
    </source>
</evidence>
<accession>A0A6P6EVL1</accession>
<dbReference type="Proteomes" id="UP000515203">
    <property type="component" value="Unplaced"/>
</dbReference>
<dbReference type="SUPFAM" id="SSF46689">
    <property type="entry name" value="Homeodomain-like"/>
    <property type="match status" value="2"/>
</dbReference>
<dbReference type="Pfam" id="PF00249">
    <property type="entry name" value="Myb_DNA-binding"/>
    <property type="match status" value="2"/>
</dbReference>
<evidence type="ECO:0000259" key="21">
    <source>
        <dbReference type="PROSITE" id="PS51294"/>
    </source>
</evidence>
<evidence type="ECO:0000256" key="10">
    <source>
        <dbReference type="ARBA" id="ARBA00023125"/>
    </source>
</evidence>
<gene>
    <name evidence="23 24 25" type="primary">Ncor2</name>
</gene>
<evidence type="ECO:0000313" key="23">
    <source>
        <dbReference type="RefSeq" id="XP_023576306.1"/>
    </source>
</evidence>
<feature type="region of interest" description="Disordered" evidence="18">
    <location>
        <begin position="659"/>
        <end position="1037"/>
    </location>
</feature>
<evidence type="ECO:0000256" key="15">
    <source>
        <dbReference type="ARBA" id="ARBA00075960"/>
    </source>
</evidence>
<dbReference type="RefSeq" id="XP_023576308.1">
    <property type="nucleotide sequence ID" value="XM_023720540.1"/>
</dbReference>
<dbReference type="InterPro" id="IPR001005">
    <property type="entry name" value="SANT/Myb"/>
</dbReference>
<comment type="function">
    <text evidence="13">Transcriptional corepressor that mediates the transcriptional repression activity of some nuclear receptors by promoting chromatin condensation, thus preventing access of the basal transcription. Acts by recruiting chromatin modifiers, such as histone deacetylases HDAC1, HDAC2 and HDAC3. Required to activate the histone deacetylase activity of HDAC3. Involved in the regulation BCL6-dependent of the germinal center (GC) reactions, mainly through the control of the GC B-cells proliferation and survival. Recruited by ZBTB7A to the androgen response elements/ARE on target genes, negatively regulates androgen receptor signaling and androgen-induced cell proliferation.</text>
</comment>
<dbReference type="RefSeq" id="XP_023576307.1">
    <property type="nucleotide sequence ID" value="XM_023720539.1"/>
</dbReference>
<organism evidence="22 23">
    <name type="scientific">Octodon degus</name>
    <name type="common">Degu</name>
    <name type="synonym">Sciurus degus</name>
    <dbReference type="NCBI Taxonomy" id="10160"/>
    <lineage>
        <taxon>Eukaryota</taxon>
        <taxon>Metazoa</taxon>
        <taxon>Chordata</taxon>
        <taxon>Craniata</taxon>
        <taxon>Vertebrata</taxon>
        <taxon>Euteleostomi</taxon>
        <taxon>Mammalia</taxon>
        <taxon>Eutheria</taxon>
        <taxon>Euarchontoglires</taxon>
        <taxon>Glires</taxon>
        <taxon>Rodentia</taxon>
        <taxon>Hystricomorpha</taxon>
        <taxon>Octodontidae</taxon>
        <taxon>Octodon</taxon>
    </lineage>
</organism>
<dbReference type="FunFam" id="1.10.10.60:FF:000026">
    <property type="entry name" value="Nuclear receptor corepressor 2 isoform 1"/>
    <property type="match status" value="1"/>
</dbReference>
<comment type="subcellular location">
    <subcellularLocation>
        <location evidence="1">Nucleus</location>
    </subcellularLocation>
</comment>
<evidence type="ECO:0000256" key="3">
    <source>
        <dbReference type="ARBA" id="ARBA00022481"/>
    </source>
</evidence>
<dbReference type="GO" id="GO:0032991">
    <property type="term" value="C:protein-containing complex"/>
    <property type="evidence" value="ECO:0007669"/>
    <property type="project" value="UniProtKB-ARBA"/>
</dbReference>
<evidence type="ECO:0000313" key="22">
    <source>
        <dbReference type="Proteomes" id="UP000515203"/>
    </source>
</evidence>
<evidence type="ECO:0000256" key="9">
    <source>
        <dbReference type="ARBA" id="ARBA00023054"/>
    </source>
</evidence>
<keyword evidence="4" id="KW-0678">Repressor</keyword>
<feature type="compositionally biased region" description="Basic and acidic residues" evidence="18">
    <location>
        <begin position="601"/>
        <end position="610"/>
    </location>
</feature>
<keyword evidence="22" id="KW-1185">Reference proteome</keyword>
<keyword evidence="3" id="KW-0488">Methylation</keyword>